<proteinExistence type="predicted"/>
<dbReference type="CDD" id="cd07377">
    <property type="entry name" value="WHTH_GntR"/>
    <property type="match status" value="1"/>
</dbReference>
<evidence type="ECO:0000256" key="3">
    <source>
        <dbReference type="ARBA" id="ARBA00023163"/>
    </source>
</evidence>
<dbReference type="InterPro" id="IPR000524">
    <property type="entry name" value="Tscrpt_reg_HTH_GntR"/>
</dbReference>
<keyword evidence="1" id="KW-0805">Transcription regulation</keyword>
<sequence length="243" mass="26948">MNALDSTSPVPLYYQLAEDLLVDIRRGVYVIGDKIPSEQAMAAGYTVGRPTVRQATEWLIRQGYLERKRGSGTYVVQTAPKRLDLLSMAGTSAALHAGGVADPFEIIEPLMIVGRSSALPDEVTGQQFWRFSRLSKNNGTPLMIETFYLSTAELPTFDAVDLASLRLSDFIQATHHEKPVKTRQTFSIAQSTSQQAEALQWNGPLILVKRTVSFQSTAPIYCEMLCRTDQFEFSQTLGVENHG</sequence>
<dbReference type="STRING" id="247633.GP2143_17406"/>
<dbReference type="InterPro" id="IPR036388">
    <property type="entry name" value="WH-like_DNA-bd_sf"/>
</dbReference>
<dbReference type="InterPro" id="IPR028978">
    <property type="entry name" value="Chorismate_lyase_/UTRA_dom_sf"/>
</dbReference>
<dbReference type="Proteomes" id="UP000004931">
    <property type="component" value="Unassembled WGS sequence"/>
</dbReference>
<keyword evidence="2" id="KW-0238">DNA-binding</keyword>
<dbReference type="GO" id="GO:0003700">
    <property type="term" value="F:DNA-binding transcription factor activity"/>
    <property type="evidence" value="ECO:0007669"/>
    <property type="project" value="InterPro"/>
</dbReference>
<keyword evidence="6" id="KW-1185">Reference proteome</keyword>
<reference evidence="5 6" key="1">
    <citation type="journal article" date="2010" name="J. Bacteriol.">
        <title>Genome sequence of the oligotrophic marine Gammaproteobacterium HTCC2143, isolated from the Oregon Coast.</title>
        <authorList>
            <person name="Oh H.M."/>
            <person name="Kang I."/>
            <person name="Ferriera S."/>
            <person name="Giovannoni S.J."/>
            <person name="Cho J.C."/>
        </authorList>
    </citation>
    <scope>NUCLEOTIDE SEQUENCE [LARGE SCALE GENOMIC DNA]</scope>
    <source>
        <strain evidence="5 6">HTCC2143</strain>
    </source>
</reference>
<dbReference type="Gene3D" id="1.10.10.10">
    <property type="entry name" value="Winged helix-like DNA-binding domain superfamily/Winged helix DNA-binding domain"/>
    <property type="match status" value="1"/>
</dbReference>
<dbReference type="Gene3D" id="3.40.1410.10">
    <property type="entry name" value="Chorismate lyase-like"/>
    <property type="match status" value="1"/>
</dbReference>
<dbReference type="GO" id="GO:0045892">
    <property type="term" value="P:negative regulation of DNA-templated transcription"/>
    <property type="evidence" value="ECO:0007669"/>
    <property type="project" value="TreeGrafter"/>
</dbReference>
<dbReference type="SMART" id="SM00345">
    <property type="entry name" value="HTH_GNTR"/>
    <property type="match status" value="1"/>
</dbReference>
<dbReference type="PANTHER" id="PTHR44846">
    <property type="entry name" value="MANNOSYL-D-GLYCERATE TRANSPORT/METABOLISM SYSTEM REPRESSOR MNGR-RELATED"/>
    <property type="match status" value="1"/>
</dbReference>
<dbReference type="GO" id="GO:0003677">
    <property type="term" value="F:DNA binding"/>
    <property type="evidence" value="ECO:0007669"/>
    <property type="project" value="UniProtKB-KW"/>
</dbReference>
<dbReference type="PRINTS" id="PR00035">
    <property type="entry name" value="HTHGNTR"/>
</dbReference>
<organism evidence="5 6">
    <name type="scientific">marine gamma proteobacterium HTCC2143</name>
    <dbReference type="NCBI Taxonomy" id="247633"/>
    <lineage>
        <taxon>Bacteria</taxon>
        <taxon>Pseudomonadati</taxon>
        <taxon>Pseudomonadota</taxon>
        <taxon>Gammaproteobacteria</taxon>
        <taxon>Cellvibrionales</taxon>
        <taxon>Spongiibacteraceae</taxon>
        <taxon>BD1-7 clade</taxon>
    </lineage>
</organism>
<dbReference type="AlphaFoldDB" id="A0YAA1"/>
<dbReference type="InterPro" id="IPR036390">
    <property type="entry name" value="WH_DNA-bd_sf"/>
</dbReference>
<dbReference type="EMBL" id="AAVT01000001">
    <property type="protein sequence ID" value="EAW33055.1"/>
    <property type="molecule type" value="Genomic_DNA"/>
</dbReference>
<dbReference type="PROSITE" id="PS50949">
    <property type="entry name" value="HTH_GNTR"/>
    <property type="match status" value="1"/>
</dbReference>
<evidence type="ECO:0000313" key="6">
    <source>
        <dbReference type="Proteomes" id="UP000004931"/>
    </source>
</evidence>
<dbReference type="SUPFAM" id="SSF64288">
    <property type="entry name" value="Chorismate lyase-like"/>
    <property type="match status" value="1"/>
</dbReference>
<gene>
    <name evidence="5" type="ORF">GP2143_17406</name>
</gene>
<evidence type="ECO:0000256" key="2">
    <source>
        <dbReference type="ARBA" id="ARBA00023125"/>
    </source>
</evidence>
<evidence type="ECO:0000313" key="5">
    <source>
        <dbReference type="EMBL" id="EAW33055.1"/>
    </source>
</evidence>
<protein>
    <submittedName>
        <fullName evidence="5">Transcriptional regulator, GntR family protein</fullName>
    </submittedName>
</protein>
<dbReference type="eggNOG" id="COG2188">
    <property type="taxonomic scope" value="Bacteria"/>
</dbReference>
<feature type="domain" description="HTH gntR-type" evidence="4">
    <location>
        <begin position="10"/>
        <end position="78"/>
    </location>
</feature>
<accession>A0YAA1</accession>
<dbReference type="InterPro" id="IPR011663">
    <property type="entry name" value="UTRA"/>
</dbReference>
<keyword evidence="3" id="KW-0804">Transcription</keyword>
<evidence type="ECO:0000259" key="4">
    <source>
        <dbReference type="PROSITE" id="PS50949"/>
    </source>
</evidence>
<dbReference type="Pfam" id="PF00392">
    <property type="entry name" value="GntR"/>
    <property type="match status" value="1"/>
</dbReference>
<name>A0YAA1_9GAMM</name>
<evidence type="ECO:0000256" key="1">
    <source>
        <dbReference type="ARBA" id="ARBA00023015"/>
    </source>
</evidence>
<dbReference type="InterPro" id="IPR050679">
    <property type="entry name" value="Bact_HTH_transcr_reg"/>
</dbReference>
<dbReference type="SUPFAM" id="SSF46785">
    <property type="entry name" value="Winged helix' DNA-binding domain"/>
    <property type="match status" value="1"/>
</dbReference>
<dbReference type="SMART" id="SM00866">
    <property type="entry name" value="UTRA"/>
    <property type="match status" value="1"/>
</dbReference>
<dbReference type="Pfam" id="PF07702">
    <property type="entry name" value="UTRA"/>
    <property type="match status" value="1"/>
</dbReference>
<comment type="caution">
    <text evidence="5">The sequence shown here is derived from an EMBL/GenBank/DDBJ whole genome shotgun (WGS) entry which is preliminary data.</text>
</comment>
<dbReference type="PANTHER" id="PTHR44846:SF1">
    <property type="entry name" value="MANNOSYL-D-GLYCERATE TRANSPORT_METABOLISM SYSTEM REPRESSOR MNGR-RELATED"/>
    <property type="match status" value="1"/>
</dbReference>